<dbReference type="InterPro" id="IPR016167">
    <property type="entry name" value="FAD-bd_PCMH_sub1"/>
</dbReference>
<evidence type="ECO:0000256" key="1">
    <source>
        <dbReference type="ARBA" id="ARBA00022827"/>
    </source>
</evidence>
<accession>F4GLV1</accession>
<dbReference type="SUPFAM" id="SSF56176">
    <property type="entry name" value="FAD-binding/transporter-associated domain-like"/>
    <property type="match status" value="1"/>
</dbReference>
<dbReference type="OrthoDB" id="9774454at2"/>
<dbReference type="KEGG" id="scc:Spico_1794"/>
<dbReference type="eggNOG" id="COG1319">
    <property type="taxonomic scope" value="Bacteria"/>
</dbReference>
<dbReference type="Proteomes" id="UP000007939">
    <property type="component" value="Chromosome"/>
</dbReference>
<keyword evidence="1" id="KW-0285">Flavoprotein</keyword>
<evidence type="ECO:0000313" key="3">
    <source>
        <dbReference type="EMBL" id="AEC02992.1"/>
    </source>
</evidence>
<keyword evidence="4" id="KW-1185">Reference proteome</keyword>
<keyword evidence="1" id="KW-0274">FAD</keyword>
<dbReference type="GO" id="GO:0016491">
    <property type="term" value="F:oxidoreductase activity"/>
    <property type="evidence" value="ECO:0007669"/>
    <property type="project" value="InterPro"/>
</dbReference>
<dbReference type="HOGENOM" id="CLU_058050_4_0_12"/>
<dbReference type="Pfam" id="PF00941">
    <property type="entry name" value="FAD_binding_5"/>
    <property type="match status" value="1"/>
</dbReference>
<feature type="domain" description="FAD-binding PCMH-type" evidence="2">
    <location>
        <begin position="3"/>
        <end position="182"/>
    </location>
</feature>
<dbReference type="InterPro" id="IPR002346">
    <property type="entry name" value="Mopterin_DH_FAD-bd"/>
</dbReference>
<dbReference type="PROSITE" id="PS51387">
    <property type="entry name" value="FAD_PCMH"/>
    <property type="match status" value="1"/>
</dbReference>
<evidence type="ECO:0000313" key="4">
    <source>
        <dbReference type="Proteomes" id="UP000007939"/>
    </source>
</evidence>
<dbReference type="Gene3D" id="3.30.465.10">
    <property type="match status" value="1"/>
</dbReference>
<dbReference type="EMBL" id="CP002659">
    <property type="protein sequence ID" value="AEC02992.1"/>
    <property type="molecule type" value="Genomic_DNA"/>
</dbReference>
<reference evidence="4" key="1">
    <citation type="submission" date="2011-04" db="EMBL/GenBank/DDBJ databases">
        <title>The complete genome of Spirochaeta coccoides DSM 17374.</title>
        <authorList>
            <person name="Lucas S."/>
            <person name="Copeland A."/>
            <person name="Lapidus A."/>
            <person name="Bruce D."/>
            <person name="Goodwin L."/>
            <person name="Pitluck S."/>
            <person name="Peters L."/>
            <person name="Kyrpides N."/>
            <person name="Mavromatis K."/>
            <person name="Pagani I."/>
            <person name="Ivanova N."/>
            <person name="Ovchinnikova G."/>
            <person name="Lu M."/>
            <person name="Detter J.C."/>
            <person name="Tapia R."/>
            <person name="Han C."/>
            <person name="Land M."/>
            <person name="Hauser L."/>
            <person name="Markowitz V."/>
            <person name="Cheng J.-F."/>
            <person name="Hugenholtz P."/>
            <person name="Woyke T."/>
            <person name="Wu D."/>
            <person name="Spring S."/>
            <person name="Schroeder M."/>
            <person name="Brambilla E."/>
            <person name="Klenk H.-P."/>
            <person name="Eisen J.A."/>
        </authorList>
    </citation>
    <scope>NUCLEOTIDE SEQUENCE [LARGE SCALE GENOMIC DNA]</scope>
    <source>
        <strain evidence="4">ATCC BAA-1237 / DSM 17374 / SPN1</strain>
    </source>
</reference>
<dbReference type="AlphaFoldDB" id="F4GLV1"/>
<sequence length="294" mass="32811">MYEGIKSPTIHSPRTIGEALSILNRTPDARLWAGGTYIMSRPDAYPGKDASAIIDLAGIPELKKITRNDRFVEIGAMVTASQLTNTGKLLLSDLMLDTLKSTASPLYRRQLTIGGTLCTPDIRLSLPTTLAVLESAAEVRYLQRSRIITRWIPIARLYGKNGALLMPPKSILSKIRISLDMPGFQRFRVIDHPMLAPRDSVLFAFQCQGTQGTLSRARFCFTYPTAGFHQSREMEALLSGQDLPLSPDKVRKFSSQLVMEIARMHPGVTPLQLERSRRLFAEVLHDIDVMAMEK</sequence>
<gene>
    <name evidence="3" type="ordered locus">Spico_1794</name>
</gene>
<dbReference type="InterPro" id="IPR036318">
    <property type="entry name" value="FAD-bd_PCMH-like_sf"/>
</dbReference>
<dbReference type="PANTHER" id="PTHR42659:SF9">
    <property type="entry name" value="XANTHINE DEHYDROGENASE FAD-BINDING SUBUNIT XDHB-RELATED"/>
    <property type="match status" value="1"/>
</dbReference>
<name>F4GLV1_PARC1</name>
<dbReference type="InterPro" id="IPR016169">
    <property type="entry name" value="FAD-bd_PCMH_sub2"/>
</dbReference>
<organism evidence="3 4">
    <name type="scientific">Parasphaerochaeta coccoides (strain ATCC BAA-1237 / DSM 17374 / SPN1)</name>
    <name type="common">Sphaerochaeta coccoides</name>
    <dbReference type="NCBI Taxonomy" id="760011"/>
    <lineage>
        <taxon>Bacteria</taxon>
        <taxon>Pseudomonadati</taxon>
        <taxon>Spirochaetota</taxon>
        <taxon>Spirochaetia</taxon>
        <taxon>Spirochaetales</taxon>
        <taxon>Sphaerochaetaceae</taxon>
        <taxon>Parasphaerochaeta</taxon>
    </lineage>
</organism>
<reference evidence="3 4" key="2">
    <citation type="journal article" date="2012" name="Stand. Genomic Sci.">
        <title>Complete genome sequence of the termite hindgut bacterium Spirochaeta coccoides type strain (SPN1(T)), reclassification in the genus Sphaerochaeta as Sphaerochaeta coccoides comb. nov. and emendations of the family Spirochaetaceae and the genus Sphaerochaeta.</title>
        <authorList>
            <person name="Abt B."/>
            <person name="Han C."/>
            <person name="Scheuner C."/>
            <person name="Lu M."/>
            <person name="Lapidus A."/>
            <person name="Nolan M."/>
            <person name="Lucas S."/>
            <person name="Hammon N."/>
            <person name="Deshpande S."/>
            <person name="Cheng J.F."/>
            <person name="Tapia R."/>
            <person name="Goodwin L.A."/>
            <person name="Pitluck S."/>
            <person name="Liolios K."/>
            <person name="Pagani I."/>
            <person name="Ivanova N."/>
            <person name="Mavromatis K."/>
            <person name="Mikhailova N."/>
            <person name="Huntemann M."/>
            <person name="Pati A."/>
            <person name="Chen A."/>
            <person name="Palaniappan K."/>
            <person name="Land M."/>
            <person name="Hauser L."/>
            <person name="Brambilla E.M."/>
            <person name="Rohde M."/>
            <person name="Spring S."/>
            <person name="Gronow S."/>
            <person name="Goker M."/>
            <person name="Woyke T."/>
            <person name="Bristow J."/>
            <person name="Eisen J.A."/>
            <person name="Markowitz V."/>
            <person name="Hugenholtz P."/>
            <person name="Kyrpides N.C."/>
            <person name="Klenk H.P."/>
            <person name="Detter J.C."/>
        </authorList>
    </citation>
    <scope>NUCLEOTIDE SEQUENCE [LARGE SCALE GENOMIC DNA]</scope>
    <source>
        <strain evidence="4">ATCC BAA-1237 / DSM 17374 / SPN1</strain>
    </source>
</reference>
<protein>
    <submittedName>
        <fullName evidence="3">Molybdopterin dehydrogenase FAD-binding protein</fullName>
    </submittedName>
</protein>
<evidence type="ECO:0000259" key="2">
    <source>
        <dbReference type="PROSITE" id="PS51387"/>
    </source>
</evidence>
<dbReference type="PANTHER" id="PTHR42659">
    <property type="entry name" value="XANTHINE DEHYDROGENASE SUBUNIT C-RELATED"/>
    <property type="match status" value="1"/>
</dbReference>
<dbReference type="GO" id="GO:0071949">
    <property type="term" value="F:FAD binding"/>
    <property type="evidence" value="ECO:0007669"/>
    <property type="project" value="InterPro"/>
</dbReference>
<dbReference type="STRING" id="760011.Spico_1794"/>
<dbReference type="InterPro" id="IPR016166">
    <property type="entry name" value="FAD-bd_PCMH"/>
</dbReference>
<proteinExistence type="predicted"/>
<dbReference type="InterPro" id="IPR051312">
    <property type="entry name" value="Diverse_Substr_Oxidored"/>
</dbReference>
<dbReference type="RefSeq" id="WP_013740385.1">
    <property type="nucleotide sequence ID" value="NC_015436.1"/>
</dbReference>
<dbReference type="Gene3D" id="3.30.43.10">
    <property type="entry name" value="Uridine Diphospho-n-acetylenolpyruvylglucosamine Reductase, domain 2"/>
    <property type="match status" value="1"/>
</dbReference>